<keyword evidence="16 19" id="KW-0464">Manganese</keyword>
<evidence type="ECO:0000256" key="7">
    <source>
        <dbReference type="ARBA" id="ARBA00022679"/>
    </source>
</evidence>
<keyword evidence="8 19" id="KW-0812">Transmembrane</keyword>
<dbReference type="Pfam" id="PF00535">
    <property type="entry name" value="Glycos_transf_2"/>
    <property type="match status" value="1"/>
</dbReference>
<evidence type="ECO:0000256" key="12">
    <source>
        <dbReference type="ARBA" id="ARBA00022989"/>
    </source>
</evidence>
<dbReference type="GO" id="GO:0000139">
    <property type="term" value="C:Golgi membrane"/>
    <property type="evidence" value="ECO:0007669"/>
    <property type="project" value="UniProtKB-SubCell"/>
</dbReference>
<dbReference type="PROSITE" id="PS50231">
    <property type="entry name" value="RICIN_B_LECTIN"/>
    <property type="match status" value="1"/>
</dbReference>
<dbReference type="SMART" id="SM00458">
    <property type="entry name" value="RICIN"/>
    <property type="match status" value="1"/>
</dbReference>
<name>A0A2H8TV70_9HEMI</name>
<keyword evidence="14 19" id="KW-0472">Membrane</keyword>
<keyword evidence="13 19" id="KW-0333">Golgi apparatus</keyword>
<evidence type="ECO:0000256" key="3">
    <source>
        <dbReference type="ARBA" id="ARBA00004922"/>
    </source>
</evidence>
<dbReference type="EC" id="2.4.1.-" evidence="19"/>
<dbReference type="GO" id="GO:0046872">
    <property type="term" value="F:metal ion binding"/>
    <property type="evidence" value="ECO:0007669"/>
    <property type="project" value="UniProtKB-KW"/>
</dbReference>
<gene>
    <name evidence="21" type="primary">pgant2</name>
</gene>
<reference evidence="21" key="1">
    <citation type="submission" date="2017-10" db="EMBL/GenBank/DDBJ databases">
        <title>Transcriptome Assembly of Sugarcane Aphid Adults.</title>
        <authorList>
            <person name="Scully E.D."/>
            <person name="Palmer N.A."/>
            <person name="Geib S.M."/>
            <person name="Sarath G."/>
            <person name="Sattler S.E."/>
        </authorList>
    </citation>
    <scope>NUCLEOTIDE SEQUENCE</scope>
    <source>
        <tissue evidence="21">Whole body</tissue>
    </source>
</reference>
<evidence type="ECO:0000256" key="16">
    <source>
        <dbReference type="ARBA" id="ARBA00023211"/>
    </source>
</evidence>
<keyword evidence="11" id="KW-0735">Signal-anchor</keyword>
<evidence type="ECO:0000313" key="21">
    <source>
        <dbReference type="EMBL" id="MBW17829.1"/>
    </source>
</evidence>
<evidence type="ECO:0000256" key="8">
    <source>
        <dbReference type="ARBA" id="ARBA00022692"/>
    </source>
</evidence>
<evidence type="ECO:0000256" key="9">
    <source>
        <dbReference type="ARBA" id="ARBA00022723"/>
    </source>
</evidence>
<dbReference type="GO" id="GO:0006493">
    <property type="term" value="P:protein O-linked glycosylation"/>
    <property type="evidence" value="ECO:0007669"/>
    <property type="project" value="UniProtKB-ARBA"/>
</dbReference>
<dbReference type="EMBL" id="GFXV01006024">
    <property type="protein sequence ID" value="MBW17829.1"/>
    <property type="molecule type" value="Transcribed_RNA"/>
</dbReference>
<keyword evidence="12 19" id="KW-1133">Transmembrane helix</keyword>
<dbReference type="Pfam" id="PF00652">
    <property type="entry name" value="Ricin_B_lectin"/>
    <property type="match status" value="1"/>
</dbReference>
<organism evidence="21">
    <name type="scientific">Melanaphis sacchari</name>
    <dbReference type="NCBI Taxonomy" id="742174"/>
    <lineage>
        <taxon>Eukaryota</taxon>
        <taxon>Metazoa</taxon>
        <taxon>Ecdysozoa</taxon>
        <taxon>Arthropoda</taxon>
        <taxon>Hexapoda</taxon>
        <taxon>Insecta</taxon>
        <taxon>Pterygota</taxon>
        <taxon>Neoptera</taxon>
        <taxon>Paraneoptera</taxon>
        <taxon>Hemiptera</taxon>
        <taxon>Sternorrhyncha</taxon>
        <taxon>Aphidomorpha</taxon>
        <taxon>Aphidoidea</taxon>
        <taxon>Aphididae</taxon>
        <taxon>Aphidini</taxon>
        <taxon>Melanaphis</taxon>
    </lineage>
</organism>
<dbReference type="InterPro" id="IPR035992">
    <property type="entry name" value="Ricin_B-like_lectins"/>
</dbReference>
<dbReference type="SUPFAM" id="SSF53448">
    <property type="entry name" value="Nucleotide-diphospho-sugar transferases"/>
    <property type="match status" value="1"/>
</dbReference>
<dbReference type="CDD" id="cd23434">
    <property type="entry name" value="beta-trefoil_Ricin_GALNT2"/>
    <property type="match status" value="1"/>
</dbReference>
<dbReference type="InterPro" id="IPR000772">
    <property type="entry name" value="Ricin_B_lectin"/>
</dbReference>
<dbReference type="AlphaFoldDB" id="A0A2H8TV70"/>
<comment type="catalytic activity">
    <reaction evidence="17">
        <text>L-threonyl-[protein] + UDP-N-acetyl-alpha-D-galactosamine = a 3-O-[N-acetyl-alpha-D-galactosaminyl]-L-threonyl-[protein] + UDP + H(+)</text>
        <dbReference type="Rhea" id="RHEA:52424"/>
        <dbReference type="Rhea" id="RHEA-COMP:11060"/>
        <dbReference type="Rhea" id="RHEA-COMP:11689"/>
        <dbReference type="ChEBI" id="CHEBI:15378"/>
        <dbReference type="ChEBI" id="CHEBI:30013"/>
        <dbReference type="ChEBI" id="CHEBI:58223"/>
        <dbReference type="ChEBI" id="CHEBI:67138"/>
        <dbReference type="ChEBI" id="CHEBI:87075"/>
        <dbReference type="EC" id="2.4.1.41"/>
    </reaction>
</comment>
<evidence type="ECO:0000256" key="5">
    <source>
        <dbReference type="ARBA" id="ARBA00012644"/>
    </source>
</evidence>
<dbReference type="CDD" id="cd02510">
    <property type="entry name" value="pp-GalNAc-T"/>
    <property type="match status" value="1"/>
</dbReference>
<evidence type="ECO:0000256" key="4">
    <source>
        <dbReference type="ARBA" id="ARBA00005680"/>
    </source>
</evidence>
<keyword evidence="7 19" id="KW-0808">Transferase</keyword>
<comment type="subcellular location">
    <subcellularLocation>
        <location evidence="2 19">Golgi apparatus membrane</location>
        <topology evidence="2 19">Single-pass type II membrane protein</topology>
    </subcellularLocation>
</comment>
<evidence type="ECO:0000256" key="10">
    <source>
        <dbReference type="ARBA" id="ARBA00022734"/>
    </source>
</evidence>
<comment type="similarity">
    <text evidence="4 19">Belongs to the glycosyltransferase 2 family. GalNAc-T subfamily.</text>
</comment>
<comment type="catalytic activity">
    <reaction evidence="18">
        <text>L-seryl-[protein] + UDP-N-acetyl-alpha-D-galactosamine = a 3-O-[N-acetyl-alpha-D-galactosaminyl]-L-seryl-[protein] + UDP + H(+)</text>
        <dbReference type="Rhea" id="RHEA:23956"/>
        <dbReference type="Rhea" id="RHEA-COMP:9863"/>
        <dbReference type="Rhea" id="RHEA-COMP:12788"/>
        <dbReference type="ChEBI" id="CHEBI:15378"/>
        <dbReference type="ChEBI" id="CHEBI:29999"/>
        <dbReference type="ChEBI" id="CHEBI:53604"/>
        <dbReference type="ChEBI" id="CHEBI:58223"/>
        <dbReference type="ChEBI" id="CHEBI:67138"/>
        <dbReference type="EC" id="2.4.1.41"/>
    </reaction>
</comment>
<comment type="cofactor">
    <cofactor evidence="1 19">
        <name>Mn(2+)</name>
        <dbReference type="ChEBI" id="CHEBI:29035"/>
    </cofactor>
</comment>
<dbReference type="FunFam" id="3.90.550.10:FF:000020">
    <property type="entry name" value="Polypeptide N-acetylgalactosaminyltransferase"/>
    <property type="match status" value="1"/>
</dbReference>
<dbReference type="PANTHER" id="PTHR11675:SF119">
    <property type="entry name" value="POLYPEPTIDE N-ACETYLGALACTOSAMINYLTRANSFERASE 2"/>
    <property type="match status" value="1"/>
</dbReference>
<keyword evidence="10 19" id="KW-0430">Lectin</keyword>
<dbReference type="GO" id="GO:0030246">
    <property type="term" value="F:carbohydrate binding"/>
    <property type="evidence" value="ECO:0007669"/>
    <property type="project" value="UniProtKB-KW"/>
</dbReference>
<dbReference type="SUPFAM" id="SSF50370">
    <property type="entry name" value="Ricin B-like lectins"/>
    <property type="match status" value="1"/>
</dbReference>
<proteinExistence type="inferred from homology"/>
<evidence type="ECO:0000259" key="20">
    <source>
        <dbReference type="SMART" id="SM00458"/>
    </source>
</evidence>
<keyword evidence="9" id="KW-0479">Metal-binding</keyword>
<sequence>MGAGKMRRKVKLLLIFLVSWMSVVVYLIQSGSRDTKPEENRALRLKSDRYALMSVDDPSINRHVDSSPSSLTDGQAELFTPFSTLSSYLDEVAYVAAGGLRHGDDAYSRNKFNQLASDSLRSNRPVPDTRNSKCLTKKYRINLPQTSVIITFHNEARSTLLRTVVSVLNRSPEHLIKEIILVDDFSDDKTDGQELSKIQKVKLIRNEQREGLMRSRVRGSEIATAPVLTFLDSHVECNVNWLEPLLDRVAEDPTRVVCPIIDVINMDNFHYIGASSELRGGFDWNLVFKWEYLSQEVRSQRQKDPTLPIRTPMIAGGLFVMNKDYFVKLGTYDKEMNIWGGENLEISFRVWQCGGSLEIIPCSRVGHVFRKRHPYSFPGGSGNVFAHNTRRAAEVWMDRYKRYYYNAVPLSRTVPFGNIADRLALKKKLGCKPFKWYLDNVYPELKLPANVDVFVGSIRQGYMCLDTLENQIGKTAGIFPCHDYGGNQEWTFTIGGSIKHDTMCLSPTDYSAMSLLVMKPCDSSTDEWKYDENTKQLRLKNVNLCLDTLGLHEMISINVCDSLNSNQKWEYLIAAEIENNV</sequence>
<feature type="transmembrane region" description="Helical" evidence="19">
    <location>
        <begin position="12"/>
        <end position="28"/>
    </location>
</feature>
<evidence type="ECO:0000256" key="14">
    <source>
        <dbReference type="ARBA" id="ARBA00023136"/>
    </source>
</evidence>
<dbReference type="OrthoDB" id="429263at2759"/>
<evidence type="ECO:0000256" key="13">
    <source>
        <dbReference type="ARBA" id="ARBA00023034"/>
    </source>
</evidence>
<dbReference type="Gene3D" id="3.90.550.10">
    <property type="entry name" value="Spore Coat Polysaccharide Biosynthesis Protein SpsA, Chain A"/>
    <property type="match status" value="1"/>
</dbReference>
<evidence type="ECO:0000256" key="15">
    <source>
        <dbReference type="ARBA" id="ARBA00023157"/>
    </source>
</evidence>
<keyword evidence="6 19" id="KW-0328">Glycosyltransferase</keyword>
<dbReference type="InterPro" id="IPR001173">
    <property type="entry name" value="Glyco_trans_2-like"/>
</dbReference>
<evidence type="ECO:0000256" key="17">
    <source>
        <dbReference type="ARBA" id="ARBA00050905"/>
    </source>
</evidence>
<feature type="domain" description="Ricin B lectin" evidence="20">
    <location>
        <begin position="452"/>
        <end position="572"/>
    </location>
</feature>
<evidence type="ECO:0000256" key="6">
    <source>
        <dbReference type="ARBA" id="ARBA00022676"/>
    </source>
</evidence>
<evidence type="ECO:0000256" key="19">
    <source>
        <dbReference type="RuleBase" id="RU361242"/>
    </source>
</evidence>
<keyword evidence="15 19" id="KW-1015">Disulfide bond</keyword>
<protein>
    <recommendedName>
        <fullName evidence="5 19">Polypeptide N-acetylgalactosaminyltransferase</fullName>
        <ecNumber evidence="19">2.4.1.-</ecNumber>
    </recommendedName>
    <alternativeName>
        <fullName evidence="19">Protein-UDP acetylgalactosaminyltransferase</fullName>
    </alternativeName>
</protein>
<comment type="pathway">
    <text evidence="3 19">Protein modification; protein glycosylation.</text>
</comment>
<dbReference type="PANTHER" id="PTHR11675">
    <property type="entry name" value="N-ACETYLGALACTOSAMINYLTRANSFERASE"/>
    <property type="match status" value="1"/>
</dbReference>
<dbReference type="GO" id="GO:0004653">
    <property type="term" value="F:polypeptide N-acetylgalactosaminyltransferase activity"/>
    <property type="evidence" value="ECO:0007669"/>
    <property type="project" value="UniProtKB-EC"/>
</dbReference>
<evidence type="ECO:0000256" key="11">
    <source>
        <dbReference type="ARBA" id="ARBA00022968"/>
    </source>
</evidence>
<evidence type="ECO:0000256" key="2">
    <source>
        <dbReference type="ARBA" id="ARBA00004323"/>
    </source>
</evidence>
<dbReference type="Gene3D" id="2.80.10.50">
    <property type="match status" value="1"/>
</dbReference>
<dbReference type="InterPro" id="IPR029044">
    <property type="entry name" value="Nucleotide-diphossugar_trans"/>
</dbReference>
<dbReference type="UniPathway" id="UPA00378"/>
<evidence type="ECO:0000256" key="18">
    <source>
        <dbReference type="ARBA" id="ARBA00052209"/>
    </source>
</evidence>
<evidence type="ECO:0000256" key="1">
    <source>
        <dbReference type="ARBA" id="ARBA00001936"/>
    </source>
</evidence>
<dbReference type="InterPro" id="IPR045885">
    <property type="entry name" value="GalNAc-T"/>
</dbReference>
<accession>A0A2H8TV70</accession>